<dbReference type="AlphaFoldDB" id="A0A812E5H8"/>
<protein>
    <recommendedName>
        <fullName evidence="2">Retropepsins domain-containing protein</fullName>
    </recommendedName>
</protein>
<reference evidence="3" key="1">
    <citation type="submission" date="2021-01" db="EMBL/GenBank/DDBJ databases">
        <authorList>
            <person name="Li R."/>
            <person name="Bekaert M."/>
        </authorList>
    </citation>
    <scope>NUCLEOTIDE SEQUENCE</scope>
    <source>
        <strain evidence="3">Farmed</strain>
    </source>
</reference>
<dbReference type="Pfam" id="PF00077">
    <property type="entry name" value="RVP"/>
    <property type="match status" value="1"/>
</dbReference>
<evidence type="ECO:0000313" key="3">
    <source>
        <dbReference type="EMBL" id="CAE1316815.1"/>
    </source>
</evidence>
<sequence length="170" mass="17849">MSTTTLLSLQRVRPCSTGLLGKQVRGQGAVATLTSSRSVNVALPVVNMCIEGKRCSALVDTGCSRLIVSADRSVTWSSQQIKIWMINGVSRACCGVGTVSILTNGGNRAKVEVLGARQRPLGYDLLLGIDAIRALGGIIITPAGNVELGKGRKVCAALCISELDFEVSFN</sequence>
<dbReference type="InterPro" id="IPR021109">
    <property type="entry name" value="Peptidase_aspartic_dom_sf"/>
</dbReference>
<comment type="caution">
    <text evidence="3">The sequence shown here is derived from an EMBL/GenBank/DDBJ whole genome shotgun (WGS) entry which is preliminary data.</text>
</comment>
<proteinExistence type="predicted"/>
<evidence type="ECO:0000313" key="4">
    <source>
        <dbReference type="Proteomes" id="UP000597762"/>
    </source>
</evidence>
<accession>A0A812E5H8</accession>
<dbReference type="Gene3D" id="2.40.70.10">
    <property type="entry name" value="Acid Proteases"/>
    <property type="match status" value="1"/>
</dbReference>
<dbReference type="GO" id="GO:0016787">
    <property type="term" value="F:hydrolase activity"/>
    <property type="evidence" value="ECO:0007669"/>
    <property type="project" value="UniProtKB-KW"/>
</dbReference>
<dbReference type="InterPro" id="IPR018061">
    <property type="entry name" value="Retropepsins"/>
</dbReference>
<evidence type="ECO:0000259" key="2">
    <source>
        <dbReference type="Pfam" id="PF00077"/>
    </source>
</evidence>
<gene>
    <name evidence="3" type="ORF">SPHA_67448</name>
</gene>
<dbReference type="Proteomes" id="UP000597762">
    <property type="component" value="Unassembled WGS sequence"/>
</dbReference>
<dbReference type="EMBL" id="CAHIKZ030004892">
    <property type="protein sequence ID" value="CAE1316815.1"/>
    <property type="molecule type" value="Genomic_DNA"/>
</dbReference>
<dbReference type="SUPFAM" id="SSF50630">
    <property type="entry name" value="Acid proteases"/>
    <property type="match status" value="1"/>
</dbReference>
<keyword evidence="4" id="KW-1185">Reference proteome</keyword>
<evidence type="ECO:0000256" key="1">
    <source>
        <dbReference type="ARBA" id="ARBA00022801"/>
    </source>
</evidence>
<feature type="domain" description="Retropepsins" evidence="2">
    <location>
        <begin position="44"/>
        <end position="137"/>
    </location>
</feature>
<dbReference type="OrthoDB" id="5918705at2759"/>
<name>A0A812E5H8_ACAPH</name>
<organism evidence="3 4">
    <name type="scientific">Acanthosepion pharaonis</name>
    <name type="common">Pharaoh cuttlefish</name>
    <name type="synonym">Sepia pharaonis</name>
    <dbReference type="NCBI Taxonomy" id="158019"/>
    <lineage>
        <taxon>Eukaryota</taxon>
        <taxon>Metazoa</taxon>
        <taxon>Spiralia</taxon>
        <taxon>Lophotrochozoa</taxon>
        <taxon>Mollusca</taxon>
        <taxon>Cephalopoda</taxon>
        <taxon>Coleoidea</taxon>
        <taxon>Decapodiformes</taxon>
        <taxon>Sepiida</taxon>
        <taxon>Sepiina</taxon>
        <taxon>Sepiidae</taxon>
        <taxon>Acanthosepion</taxon>
    </lineage>
</organism>
<keyword evidence="1" id="KW-0378">Hydrolase</keyword>